<gene>
    <name evidence="4" type="ORF">POSPLADRAFT_1068893</name>
</gene>
<evidence type="ECO:0000256" key="2">
    <source>
        <dbReference type="SAM" id="MobiDB-lite"/>
    </source>
</evidence>
<feature type="compositionally biased region" description="Low complexity" evidence="2">
    <location>
        <begin position="583"/>
        <end position="592"/>
    </location>
</feature>
<keyword evidence="1" id="KW-0175">Coiled coil</keyword>
<dbReference type="GeneID" id="36327272"/>
<dbReference type="AlphaFoldDB" id="A0A1X6NBY6"/>
<feature type="region of interest" description="Disordered" evidence="2">
    <location>
        <begin position="1215"/>
        <end position="1247"/>
    </location>
</feature>
<feature type="transmembrane region" description="Helical" evidence="3">
    <location>
        <begin position="318"/>
        <end position="337"/>
    </location>
</feature>
<keyword evidence="5" id="KW-1185">Reference proteome</keyword>
<dbReference type="OrthoDB" id="2548929at2759"/>
<feature type="compositionally biased region" description="Polar residues" evidence="2">
    <location>
        <begin position="139"/>
        <end position="148"/>
    </location>
</feature>
<evidence type="ECO:0000313" key="5">
    <source>
        <dbReference type="Proteomes" id="UP000194127"/>
    </source>
</evidence>
<feature type="coiled-coil region" evidence="1">
    <location>
        <begin position="719"/>
        <end position="827"/>
    </location>
</feature>
<feature type="region of interest" description="Disordered" evidence="2">
    <location>
        <begin position="942"/>
        <end position="976"/>
    </location>
</feature>
<feature type="compositionally biased region" description="Low complexity" evidence="2">
    <location>
        <begin position="545"/>
        <end position="555"/>
    </location>
</feature>
<keyword evidence="3" id="KW-0812">Transmembrane</keyword>
<dbReference type="STRING" id="670580.A0A1X6NBY6"/>
<accession>A0A1X6NBY6</accession>
<evidence type="ECO:0000313" key="4">
    <source>
        <dbReference type="EMBL" id="OSX66084.1"/>
    </source>
</evidence>
<reference evidence="4 5" key="1">
    <citation type="submission" date="2017-04" db="EMBL/GenBank/DDBJ databases">
        <title>Genome Sequence of the Model Brown-Rot Fungus Postia placenta SB12.</title>
        <authorList>
            <consortium name="DOE Joint Genome Institute"/>
            <person name="Gaskell J."/>
            <person name="Kersten P."/>
            <person name="Larrondo L.F."/>
            <person name="Canessa P."/>
            <person name="Martinez D."/>
            <person name="Hibbett D."/>
            <person name="Schmoll M."/>
            <person name="Kubicek C.P."/>
            <person name="Martinez A.T."/>
            <person name="Yadav J."/>
            <person name="Master E."/>
            <person name="Magnuson J.K."/>
            <person name="James T."/>
            <person name="Yaver D."/>
            <person name="Berka R."/>
            <person name="Labutti K."/>
            <person name="Lipzen A."/>
            <person name="Aerts A."/>
            <person name="Barry K."/>
            <person name="Henrissat B."/>
            <person name="Blanchette R."/>
            <person name="Grigoriev I."/>
            <person name="Cullen D."/>
        </authorList>
    </citation>
    <scope>NUCLEOTIDE SEQUENCE [LARGE SCALE GENOMIC DNA]</scope>
    <source>
        <strain evidence="4 5">MAD-698-R-SB12</strain>
    </source>
</reference>
<proteinExistence type="predicted"/>
<dbReference type="RefSeq" id="XP_024342878.1">
    <property type="nucleotide sequence ID" value="XM_024482322.1"/>
</dbReference>
<feature type="region of interest" description="Disordered" evidence="2">
    <location>
        <begin position="62"/>
        <end position="81"/>
    </location>
</feature>
<feature type="region of interest" description="Disordered" evidence="2">
    <location>
        <begin position="395"/>
        <end position="432"/>
    </location>
</feature>
<feature type="compositionally biased region" description="Polar residues" evidence="2">
    <location>
        <begin position="62"/>
        <end position="80"/>
    </location>
</feature>
<feature type="region of interest" description="Disordered" evidence="2">
    <location>
        <begin position="1022"/>
        <end position="1112"/>
    </location>
</feature>
<dbReference type="Proteomes" id="UP000194127">
    <property type="component" value="Unassembled WGS sequence"/>
</dbReference>
<dbReference type="EMBL" id="KZ110592">
    <property type="protein sequence ID" value="OSX66084.1"/>
    <property type="molecule type" value="Genomic_DNA"/>
</dbReference>
<keyword evidence="3" id="KW-1133">Transmembrane helix</keyword>
<organism evidence="4 5">
    <name type="scientific">Postia placenta MAD-698-R-SB12</name>
    <dbReference type="NCBI Taxonomy" id="670580"/>
    <lineage>
        <taxon>Eukaryota</taxon>
        <taxon>Fungi</taxon>
        <taxon>Dikarya</taxon>
        <taxon>Basidiomycota</taxon>
        <taxon>Agaricomycotina</taxon>
        <taxon>Agaricomycetes</taxon>
        <taxon>Polyporales</taxon>
        <taxon>Adustoporiaceae</taxon>
        <taxon>Rhodonia</taxon>
    </lineage>
</organism>
<evidence type="ECO:0000256" key="1">
    <source>
        <dbReference type="SAM" id="Coils"/>
    </source>
</evidence>
<feature type="region of interest" description="Disordered" evidence="2">
    <location>
        <begin position="133"/>
        <end position="152"/>
    </location>
</feature>
<keyword evidence="3" id="KW-0472">Membrane</keyword>
<feature type="compositionally biased region" description="Polar residues" evidence="2">
    <location>
        <begin position="945"/>
        <end position="956"/>
    </location>
</feature>
<sequence length="1278" mass="139756">MSSLCLVLQVGCQYTPIEDTPTPHAVACRCLLLRTCFRLISLAIRIHIVHNDVAPRCYLSPRSDNSTSGPPINSEENTACSGPWDTIQVMVAKITTPESMGDRLVGNALNSKDLDSFDGTTYEGGIKKWQKHVHGSKMSKAQTPMSKDQLNDCASGEVAGAGVMFQEITHNVANSEYPQEITDQLNAHAPISRIDPGMSGLKSIRWPSIIAVEVGSNERIRLQYNIFAKSRSWEPKRRKDTRLGKTEHAVHEMLDAAVHNAREVGQLQVSHARGADPSCEHTCPLATLSPSRITRGSQVSPPRGIAIPLVVYPEGRRYLLFLSVLLGATSAMIYGTRPHISVGGLLRQVDLHTVFFCTVALIVVLVLAYLTNPSETSFRTYLTEQSFRQHLSRLDDNAQDEQSSTKGSALPLAASRRSPPISHNRPRPDFSTKSPFHFVNRASISLRTPKHVIHSFGILTIAAVLPSGSQPRGALPVEGLPSTVNDSWFIGAFGKWWRGGPIRTWFHDVIVNTKDAERMSSGILDAKALDNLECYDGLPFTSPSTTLHLPSTEPTAKLRGTERTAQRTINNSTRSTTPPPLPKSASLPLHAPRVPTSPPKLDRSNIHTPGQIQSCNVTDNLRLNTPTNVAYAPPPTSLFDQSPAIAEILRQITQTRDAVRDLRAQLTDFRASAAESHSNIQADLEAQRTRKRIDDAARLELKTQTRALEDAKRAAEGGRRDAEKRLRAAESVRDNAARRAERLGQEISTLRARAAEDEAAVVRVKEEGEAAADETRKAMDVKRNEIKVTENVIAALNARAKELEEKIAQEEERLLQAKEQAELRKQDRSFYPLHVVSTFGGEETGPWSPATAYSQTVASDSLSQRNDVTGHDNFSPPALQVSPPSARDMGTTQPRGLSLSPGPKNLSLGGISNFHDTLKPGILDGNNDVFLQSYGQSIFDEQRSSRSVSTRFSPFSDSDADLSLPGGESISPRSTSLIPSSLISSLESGSSMEDMSRSFQSEDDAVMDPNWRSLRPRPPVEFPTSFTASPTAITNPSFDGVDQEDPFEIRPPPLALRRRLTADSKDMPRSLIPSPSRAISEQSVPQLKPNDGDNKLSAAHRRWHSADPKEKKGLNPEAKVFRLTKKSLPSFFPPQTAPIFEQRAPGPMLSALPAALSVPCAIPPLTSDSESLFSSYSMRAFAPSPAEREALQRALGGSTNTSLERLPTLSEVSLASMPPSPSHVHTVAAQRTPPGGEAGGRRLLPPGFAWLPLSQTRKPVFSPWEDERVEGRKQGDGQ</sequence>
<feature type="transmembrane region" description="Helical" evidence="3">
    <location>
        <begin position="349"/>
        <end position="370"/>
    </location>
</feature>
<name>A0A1X6NBY6_9APHY</name>
<evidence type="ECO:0000256" key="3">
    <source>
        <dbReference type="SAM" id="Phobius"/>
    </source>
</evidence>
<protein>
    <submittedName>
        <fullName evidence="4">Uncharacterized protein</fullName>
    </submittedName>
</protein>
<feature type="region of interest" description="Disordered" evidence="2">
    <location>
        <begin position="861"/>
        <end position="904"/>
    </location>
</feature>
<feature type="region of interest" description="Disordered" evidence="2">
    <location>
        <begin position="545"/>
        <end position="613"/>
    </location>
</feature>
<feature type="compositionally biased region" description="Polar residues" evidence="2">
    <location>
        <begin position="1024"/>
        <end position="1037"/>
    </location>
</feature>